<evidence type="ECO:0008006" key="3">
    <source>
        <dbReference type="Google" id="ProtNLM"/>
    </source>
</evidence>
<protein>
    <recommendedName>
        <fullName evidence="3">SAM domain-containing protein</fullName>
    </recommendedName>
</protein>
<gene>
    <name evidence="1" type="ORF">FSP39_011178</name>
</gene>
<comment type="caution">
    <text evidence="1">The sequence shown here is derived from an EMBL/GenBank/DDBJ whole genome shotgun (WGS) entry which is preliminary data.</text>
</comment>
<dbReference type="Gene3D" id="1.10.150.50">
    <property type="entry name" value="Transcription Factor, Ets-1"/>
    <property type="match status" value="1"/>
</dbReference>
<dbReference type="Proteomes" id="UP001186944">
    <property type="component" value="Unassembled WGS sequence"/>
</dbReference>
<dbReference type="EMBL" id="VSWD01000008">
    <property type="protein sequence ID" value="KAK3095185.1"/>
    <property type="molecule type" value="Genomic_DNA"/>
</dbReference>
<proteinExistence type="predicted"/>
<name>A0AA88XZS2_PINIB</name>
<dbReference type="AlphaFoldDB" id="A0AA88XZS2"/>
<keyword evidence="2" id="KW-1185">Reference proteome</keyword>
<reference evidence="1" key="1">
    <citation type="submission" date="2019-08" db="EMBL/GenBank/DDBJ databases">
        <title>The improved chromosome-level genome for the pearl oyster Pinctada fucata martensii using PacBio sequencing and Hi-C.</title>
        <authorList>
            <person name="Zheng Z."/>
        </authorList>
    </citation>
    <scope>NUCLEOTIDE SEQUENCE</scope>
    <source>
        <strain evidence="1">ZZ-2019</strain>
        <tissue evidence="1">Adductor muscle</tissue>
    </source>
</reference>
<sequence>MENKTPAKTVESWLIGLDASLSRYANDFRSLDYCNTNTIKYFVAQEFENFTIKPSNAHRRMLLNAVAKMQTPTSRLGLDSPTPRTLIPRRLDYSSDGDYGTTQIESEPGFVYKSPVELMLSELEENLDIAEVELSSLNEYVDTLKMKYCDPNILIDKTRTQCSKCHLREGHNRNKCMNGVCEGPESCNDLDKHPAEKKIMNEAVASLRSKQKEVDSMRQELSTRKKAVDETQASFKYKVQSALINTNLNKYTFETGNGRAVRQTAVNNDLHILEKHFKGKVPANLHRESKNFQQIINAFNKNYLPTRAKSGPNPARKNLEARGVRFPNYHPYCASATGSDEQGCSTWSSSGADHDLPPQKTEIWIVFRMIWKEVF</sequence>
<evidence type="ECO:0000313" key="2">
    <source>
        <dbReference type="Proteomes" id="UP001186944"/>
    </source>
</evidence>
<dbReference type="InterPro" id="IPR013761">
    <property type="entry name" value="SAM/pointed_sf"/>
</dbReference>
<evidence type="ECO:0000313" key="1">
    <source>
        <dbReference type="EMBL" id="KAK3095185.1"/>
    </source>
</evidence>
<accession>A0AA88XZS2</accession>
<organism evidence="1 2">
    <name type="scientific">Pinctada imbricata</name>
    <name type="common">Atlantic pearl-oyster</name>
    <name type="synonym">Pinctada martensii</name>
    <dbReference type="NCBI Taxonomy" id="66713"/>
    <lineage>
        <taxon>Eukaryota</taxon>
        <taxon>Metazoa</taxon>
        <taxon>Spiralia</taxon>
        <taxon>Lophotrochozoa</taxon>
        <taxon>Mollusca</taxon>
        <taxon>Bivalvia</taxon>
        <taxon>Autobranchia</taxon>
        <taxon>Pteriomorphia</taxon>
        <taxon>Pterioida</taxon>
        <taxon>Pterioidea</taxon>
        <taxon>Pteriidae</taxon>
        <taxon>Pinctada</taxon>
    </lineage>
</organism>